<name>A0A6S6SYS5_9GAMM</name>
<keyword evidence="3" id="KW-0812">Transmembrane</keyword>
<keyword evidence="3" id="KW-0472">Membrane</keyword>
<reference evidence="4" key="1">
    <citation type="submission" date="2020-01" db="EMBL/GenBank/DDBJ databases">
        <authorList>
            <person name="Meier V. D."/>
            <person name="Meier V D."/>
        </authorList>
    </citation>
    <scope>NUCLEOTIDE SEQUENCE</scope>
    <source>
        <strain evidence="4">HLG_WM_MAG_08</strain>
    </source>
</reference>
<feature type="region of interest" description="Disordered" evidence="2">
    <location>
        <begin position="47"/>
        <end position="82"/>
    </location>
</feature>
<evidence type="ECO:0000256" key="2">
    <source>
        <dbReference type="SAM" id="MobiDB-lite"/>
    </source>
</evidence>
<evidence type="ECO:0000256" key="1">
    <source>
        <dbReference type="SAM" id="Coils"/>
    </source>
</evidence>
<dbReference type="EMBL" id="CACVAV010000152">
    <property type="protein sequence ID" value="CAA6809677.1"/>
    <property type="molecule type" value="Genomic_DNA"/>
</dbReference>
<dbReference type="AlphaFoldDB" id="A0A6S6SYS5"/>
<keyword evidence="3" id="KW-1133">Transmembrane helix</keyword>
<evidence type="ECO:0000256" key="3">
    <source>
        <dbReference type="SAM" id="Phobius"/>
    </source>
</evidence>
<feature type="coiled-coil region" evidence="1">
    <location>
        <begin position="102"/>
        <end position="136"/>
    </location>
</feature>
<keyword evidence="1" id="KW-0175">Coiled coil</keyword>
<evidence type="ECO:0000313" key="4">
    <source>
        <dbReference type="EMBL" id="CAA6809677.1"/>
    </source>
</evidence>
<feature type="transmembrane region" description="Helical" evidence="3">
    <location>
        <begin position="6"/>
        <end position="25"/>
    </location>
</feature>
<proteinExistence type="predicted"/>
<accession>A0A6S6SYS5</accession>
<organism evidence="4">
    <name type="scientific">uncultured Thiotrichaceae bacterium</name>
    <dbReference type="NCBI Taxonomy" id="298394"/>
    <lineage>
        <taxon>Bacteria</taxon>
        <taxon>Pseudomonadati</taxon>
        <taxon>Pseudomonadota</taxon>
        <taxon>Gammaproteobacteria</taxon>
        <taxon>Thiotrichales</taxon>
        <taxon>Thiotrichaceae</taxon>
        <taxon>environmental samples</taxon>
    </lineage>
</organism>
<sequence>MQNNQNLWIGLLIGSGLTGLLIYVLSQQANLFDATPPITKTTTPVIAPFVKPEPPATTKTKTTEPQRIDLPGLPENPRLPEKELAKLSPEEREKYEKVLATYQQVRDQVLNLHQEREQLEQQMNRIIEENTTIDRQLDKMQGDQQAK</sequence>
<protein>
    <submittedName>
        <fullName evidence="4">Uncharacterized protein</fullName>
    </submittedName>
</protein>
<gene>
    <name evidence="4" type="ORF">HELGO_WM35915</name>
</gene>